<accession>A0ABV9H2S4</accession>
<dbReference type="InterPro" id="IPR040980">
    <property type="entry name" value="SWI2_SNF2"/>
</dbReference>
<dbReference type="InterPro" id="IPR027417">
    <property type="entry name" value="P-loop_NTPase"/>
</dbReference>
<dbReference type="Proteomes" id="UP001595967">
    <property type="component" value="Unassembled WGS sequence"/>
</dbReference>
<keyword evidence="3" id="KW-1185">Reference proteome</keyword>
<dbReference type="RefSeq" id="WP_377727534.1">
    <property type="nucleotide sequence ID" value="NZ_JBHSEW010000014.1"/>
</dbReference>
<feature type="domain" description="Helicase ATP-binding" evidence="1">
    <location>
        <begin position="42"/>
        <end position="212"/>
    </location>
</feature>
<sequence length="612" mass="69471">MDWGSIVGNVGGNQYQNRLAELASNNIDTRSIEDTVEKTVNNLKKGCGRSFVIFGEPQSGKTEMMIALNARLLDEGAGIIVNLLTDSVDLLEQSLSRFRASGLSPSPKPFSELPHQPKDLGKKKWVIFSKKNGRDLEKLITLLRARKDLIVIDDEADFASPNAKVNKDEKTKINQLIHDLLGEDGQYIGVTATPARLNLNNTFENDSELWVDFLPHPYYVGQDFFFPTDGKVNYRLHTFNADEGSERGELENAILHFLCGVAEQHKRGHKKNFTMLIHTSGKRDEHKNDIDVVQSTITTLSTSSHSGFKRITKKLEKIAKEYSQDHSDSIVEFVLRNIDRHSIVEINSKGQSGKVSDIAKPTSLFSFGAGGNIISRGVTFDNLLSMYFTRAVQGKFAQDTYIQRARMFGSREDYKEYFQLWIPAELLKNWSKCFAFHKLAIHAMRSKTGAPVWMSDHKTIPTSANSIDKSTVDFEGGEMSFGLFEFDKNKYDLLMTRQGRSDQQMLDALRDNFSDNEFPAYLYEYLTQDLTASGTNISFHNASSFGTALSNYTDEEIRDIRRKKGIFANNEFARSERPEARHHLKVFYNKFGKARLFYKINGSSIKFIQNRK</sequence>
<dbReference type="InterPro" id="IPR014001">
    <property type="entry name" value="Helicase_ATP-bd"/>
</dbReference>
<dbReference type="SUPFAM" id="SSF52540">
    <property type="entry name" value="P-loop containing nucleoside triphosphate hydrolases"/>
    <property type="match status" value="1"/>
</dbReference>
<reference evidence="3" key="1">
    <citation type="journal article" date="2019" name="Int. J. Syst. Evol. Microbiol.">
        <title>The Global Catalogue of Microorganisms (GCM) 10K type strain sequencing project: providing services to taxonomists for standard genome sequencing and annotation.</title>
        <authorList>
            <consortium name="The Broad Institute Genomics Platform"/>
            <consortium name="The Broad Institute Genome Sequencing Center for Infectious Disease"/>
            <person name="Wu L."/>
            <person name="Ma J."/>
        </authorList>
    </citation>
    <scope>NUCLEOTIDE SEQUENCE [LARGE SCALE GENOMIC DNA]</scope>
    <source>
        <strain evidence="3">JCM 11650</strain>
    </source>
</reference>
<dbReference type="EMBL" id="JBHSEW010000014">
    <property type="protein sequence ID" value="MFC4623305.1"/>
    <property type="molecule type" value="Genomic_DNA"/>
</dbReference>
<proteinExistence type="predicted"/>
<evidence type="ECO:0000313" key="2">
    <source>
        <dbReference type="EMBL" id="MFC4623305.1"/>
    </source>
</evidence>
<dbReference type="InterPro" id="IPR018310">
    <property type="entry name" value="Put_endonuclease_Z1-dom"/>
</dbReference>
<name>A0ABV9H2S4_9BURK</name>
<organism evidence="2 3">
    <name type="scientific">Comamonas nitrativorans</name>
    <dbReference type="NCBI Taxonomy" id="108437"/>
    <lineage>
        <taxon>Bacteria</taxon>
        <taxon>Pseudomonadati</taxon>
        <taxon>Pseudomonadota</taxon>
        <taxon>Betaproteobacteria</taxon>
        <taxon>Burkholderiales</taxon>
        <taxon>Comamonadaceae</taxon>
        <taxon>Comamonas</taxon>
    </lineage>
</organism>
<dbReference type="Gene3D" id="3.40.50.300">
    <property type="entry name" value="P-loop containing nucleotide triphosphate hydrolases"/>
    <property type="match status" value="1"/>
</dbReference>
<dbReference type="Pfam" id="PF18766">
    <property type="entry name" value="SWI2_SNF2"/>
    <property type="match status" value="1"/>
</dbReference>
<protein>
    <submittedName>
        <fullName evidence="2">Z1 domain-containing protein</fullName>
    </submittedName>
</protein>
<evidence type="ECO:0000313" key="3">
    <source>
        <dbReference type="Proteomes" id="UP001595967"/>
    </source>
</evidence>
<dbReference type="Pfam" id="PF10593">
    <property type="entry name" value="Z1"/>
    <property type="match status" value="1"/>
</dbReference>
<dbReference type="PROSITE" id="PS51192">
    <property type="entry name" value="HELICASE_ATP_BIND_1"/>
    <property type="match status" value="1"/>
</dbReference>
<gene>
    <name evidence="2" type="ORF">ACFO3A_13960</name>
</gene>
<evidence type="ECO:0000259" key="1">
    <source>
        <dbReference type="PROSITE" id="PS51192"/>
    </source>
</evidence>
<comment type="caution">
    <text evidence="2">The sequence shown here is derived from an EMBL/GenBank/DDBJ whole genome shotgun (WGS) entry which is preliminary data.</text>
</comment>